<keyword evidence="5 11" id="KW-0408">Iron</keyword>
<keyword evidence="10 11" id="KW-0804">Transcription</keyword>
<feature type="binding site" evidence="11">
    <location>
        <position position="80"/>
    </location>
    <ligand>
        <name>[4Fe-4S] cluster</name>
        <dbReference type="ChEBI" id="CHEBI:49883"/>
    </ligand>
</feature>
<keyword evidence="11" id="KW-0963">Cytoplasm</keyword>
<dbReference type="PROSITE" id="PS51674">
    <property type="entry name" value="4FE4S_WBL"/>
    <property type="match status" value="1"/>
</dbReference>
<proteinExistence type="inferred from homology"/>
<dbReference type="InterPro" id="IPR034768">
    <property type="entry name" value="4FE4S_WBL"/>
</dbReference>
<keyword evidence="7 11" id="KW-0805">Transcription regulation</keyword>
<evidence type="ECO:0000256" key="3">
    <source>
        <dbReference type="ARBA" id="ARBA00022485"/>
    </source>
</evidence>
<evidence type="ECO:0000313" key="14">
    <source>
        <dbReference type="Proteomes" id="UP000294744"/>
    </source>
</evidence>
<feature type="binding site" evidence="11">
    <location>
        <position position="71"/>
    </location>
    <ligand>
        <name>[4Fe-4S] cluster</name>
        <dbReference type="ChEBI" id="CHEBI:49883"/>
    </ligand>
</feature>
<comment type="cofactor">
    <cofactor evidence="11">
        <name>[4Fe-4S] cluster</name>
        <dbReference type="ChEBI" id="CHEBI:49883"/>
    </cofactor>
    <text evidence="11">Binds 1 [4Fe-4S] cluster per subunit. Following nitrosylation of the [4Fe-4S] cluster binds 1 [4Fe-8(NO)] cluster per subunit.</text>
</comment>
<evidence type="ECO:0000256" key="5">
    <source>
        <dbReference type="ARBA" id="ARBA00023004"/>
    </source>
</evidence>
<evidence type="ECO:0000259" key="12">
    <source>
        <dbReference type="PROSITE" id="PS51674"/>
    </source>
</evidence>
<dbReference type="GO" id="GO:0051539">
    <property type="term" value="F:4 iron, 4 sulfur cluster binding"/>
    <property type="evidence" value="ECO:0007669"/>
    <property type="project" value="UniProtKB-UniRule"/>
</dbReference>
<dbReference type="InterPro" id="IPR003482">
    <property type="entry name" value="Whib"/>
</dbReference>
<dbReference type="GO" id="GO:0003677">
    <property type="term" value="F:DNA binding"/>
    <property type="evidence" value="ECO:0007669"/>
    <property type="project" value="UniProtKB-UniRule"/>
</dbReference>
<accession>A0A4R4U9F6</accession>
<keyword evidence="14" id="KW-1185">Reference proteome</keyword>
<evidence type="ECO:0000313" key="13">
    <source>
        <dbReference type="EMBL" id="TDC88138.1"/>
    </source>
</evidence>
<sequence>MRSRVTEFLSSQIERVEPFAEADGWKLLHLVDRRDDRNCADIPVDVFFPAADEFNGRAQRFRLRRQIAEKCKGCPVVDECLAGAVLRGERYGSWGGVAQPDFQELGRLWRRKHAADDEPEVERVGCDATHHGTVSAYANYGCRCPDAREASRSHRAEQRARRKGVA</sequence>
<dbReference type="Pfam" id="PF02467">
    <property type="entry name" value="Whib"/>
    <property type="match status" value="1"/>
</dbReference>
<feature type="binding site" evidence="11">
    <location>
        <position position="74"/>
    </location>
    <ligand>
        <name>[4Fe-4S] cluster</name>
        <dbReference type="ChEBI" id="CHEBI:49883"/>
    </ligand>
</feature>
<dbReference type="HAMAP" id="MF_01479">
    <property type="entry name" value="WhiB"/>
    <property type="match status" value="1"/>
</dbReference>
<comment type="caution">
    <text evidence="13">The sequence shown here is derived from an EMBL/GenBank/DDBJ whole genome shotgun (WGS) entry which is preliminary data.</text>
</comment>
<dbReference type="OrthoDB" id="3696379at2"/>
<dbReference type="RefSeq" id="WP_132627072.1">
    <property type="nucleotide sequence ID" value="NZ_SMKV01000046.1"/>
</dbReference>
<evidence type="ECO:0000256" key="6">
    <source>
        <dbReference type="ARBA" id="ARBA00023014"/>
    </source>
</evidence>
<evidence type="ECO:0000256" key="8">
    <source>
        <dbReference type="ARBA" id="ARBA00023125"/>
    </source>
</evidence>
<comment type="PTM">
    <text evidence="11">The Fe-S cluster can be nitrosylated by nitric oxide (NO).</text>
</comment>
<keyword evidence="3 11" id="KW-0004">4Fe-4S</keyword>
<comment type="subcellular location">
    <subcellularLocation>
        <location evidence="1 11">Cytoplasm</location>
    </subcellularLocation>
</comment>
<dbReference type="GO" id="GO:0035731">
    <property type="term" value="F:dinitrosyl-iron complex binding"/>
    <property type="evidence" value="ECO:0007669"/>
    <property type="project" value="UniProtKB-UniRule"/>
</dbReference>
<comment type="similarity">
    <text evidence="2 11">Belongs to the WhiB family.</text>
</comment>
<dbReference type="AlphaFoldDB" id="A0A4R4U9F6"/>
<comment type="function">
    <text evidence="11">Acts as a transcriptional regulator. Probably redox-responsive. The apo- but not holo-form probably binds DNA.</text>
</comment>
<evidence type="ECO:0000256" key="7">
    <source>
        <dbReference type="ARBA" id="ARBA00023015"/>
    </source>
</evidence>
<evidence type="ECO:0000256" key="10">
    <source>
        <dbReference type="ARBA" id="ARBA00023163"/>
    </source>
</evidence>
<evidence type="ECO:0000256" key="9">
    <source>
        <dbReference type="ARBA" id="ARBA00023157"/>
    </source>
</evidence>
<organism evidence="13 14">
    <name type="scientific">Saccharopolyspora aridisoli</name>
    <dbReference type="NCBI Taxonomy" id="2530385"/>
    <lineage>
        <taxon>Bacteria</taxon>
        <taxon>Bacillati</taxon>
        <taxon>Actinomycetota</taxon>
        <taxon>Actinomycetes</taxon>
        <taxon>Pseudonocardiales</taxon>
        <taxon>Pseudonocardiaceae</taxon>
        <taxon>Saccharopolyspora</taxon>
    </lineage>
</organism>
<keyword evidence="8 11" id="KW-0238">DNA-binding</keyword>
<dbReference type="EMBL" id="SMKV01000046">
    <property type="protein sequence ID" value="TDC88138.1"/>
    <property type="molecule type" value="Genomic_DNA"/>
</dbReference>
<name>A0A4R4U9F6_9PSEU</name>
<dbReference type="Proteomes" id="UP000294744">
    <property type="component" value="Unassembled WGS sequence"/>
</dbReference>
<dbReference type="GO" id="GO:0006355">
    <property type="term" value="P:regulation of DNA-templated transcription"/>
    <property type="evidence" value="ECO:0007669"/>
    <property type="project" value="UniProtKB-UniRule"/>
</dbReference>
<dbReference type="GO" id="GO:0005737">
    <property type="term" value="C:cytoplasm"/>
    <property type="evidence" value="ECO:0007669"/>
    <property type="project" value="UniProtKB-SubCell"/>
</dbReference>
<keyword evidence="9 11" id="KW-1015">Disulfide bond</keyword>
<comment type="PTM">
    <text evidence="11">Upon Fe-S cluster removal intramolecular disulfide bonds are formed.</text>
</comment>
<evidence type="ECO:0000256" key="2">
    <source>
        <dbReference type="ARBA" id="ARBA00006597"/>
    </source>
</evidence>
<dbReference type="GO" id="GO:0046872">
    <property type="term" value="F:metal ion binding"/>
    <property type="evidence" value="ECO:0007669"/>
    <property type="project" value="UniProtKB-KW"/>
</dbReference>
<reference evidence="13 14" key="1">
    <citation type="submission" date="2019-03" db="EMBL/GenBank/DDBJ databases">
        <title>Draft genome sequences of novel Actinobacteria.</title>
        <authorList>
            <person name="Sahin N."/>
            <person name="Ay H."/>
            <person name="Saygin H."/>
        </authorList>
    </citation>
    <scope>NUCLEOTIDE SEQUENCE [LARGE SCALE GENOMIC DNA]</scope>
    <source>
        <strain evidence="13 14">16K404</strain>
    </source>
</reference>
<keyword evidence="6 11" id="KW-0411">Iron-sulfur</keyword>
<evidence type="ECO:0000256" key="11">
    <source>
        <dbReference type="HAMAP-Rule" id="MF_01479"/>
    </source>
</evidence>
<feature type="domain" description="4Fe-4S Wbl-type" evidence="12">
    <location>
        <begin position="38"/>
        <end position="104"/>
    </location>
</feature>
<gene>
    <name evidence="11" type="primary">whiB</name>
    <name evidence="13" type="ORF">E1161_24390</name>
</gene>
<protein>
    <recommendedName>
        <fullName evidence="11">Transcriptional regulator WhiB</fullName>
    </recommendedName>
</protein>
<evidence type="ECO:0000256" key="1">
    <source>
        <dbReference type="ARBA" id="ARBA00004496"/>
    </source>
</evidence>
<evidence type="ECO:0000256" key="4">
    <source>
        <dbReference type="ARBA" id="ARBA00022723"/>
    </source>
</evidence>
<feature type="binding site" evidence="11">
    <location>
        <position position="39"/>
    </location>
    <ligand>
        <name>[4Fe-4S] cluster</name>
        <dbReference type="ChEBI" id="CHEBI:49883"/>
    </ligand>
</feature>
<keyword evidence="4 11" id="KW-0479">Metal-binding</keyword>